<accession>A0A1H6L3D3</accession>
<dbReference type="PANTHER" id="PTHR34580:SF9">
    <property type="entry name" value="SLL5097 PROTEIN"/>
    <property type="match status" value="1"/>
</dbReference>
<dbReference type="RefSeq" id="WP_091098152.1">
    <property type="nucleotide sequence ID" value="NZ_FNXE01000017.1"/>
</dbReference>
<evidence type="ECO:0000313" key="2">
    <source>
        <dbReference type="EMBL" id="SEH78863.1"/>
    </source>
</evidence>
<dbReference type="EMBL" id="FNXE01000017">
    <property type="protein sequence ID" value="SEH78863.1"/>
    <property type="molecule type" value="Genomic_DNA"/>
</dbReference>
<dbReference type="Proteomes" id="UP000199634">
    <property type="component" value="Unassembled WGS sequence"/>
</dbReference>
<dbReference type="STRING" id="1159016.SAMN02927937_01434"/>
<feature type="domain" description="WYL" evidence="1">
    <location>
        <begin position="124"/>
        <end position="194"/>
    </location>
</feature>
<name>A0A1H6L3D3_9FLAO</name>
<dbReference type="PANTHER" id="PTHR34580">
    <property type="match status" value="1"/>
</dbReference>
<organism evidence="2 3">
    <name type="scientific">Paenimyroides marinum</name>
    <dbReference type="NCBI Taxonomy" id="1159016"/>
    <lineage>
        <taxon>Bacteria</taxon>
        <taxon>Pseudomonadati</taxon>
        <taxon>Bacteroidota</taxon>
        <taxon>Flavobacteriia</taxon>
        <taxon>Flavobacteriales</taxon>
        <taxon>Flavobacteriaceae</taxon>
        <taxon>Paenimyroides</taxon>
    </lineage>
</organism>
<dbReference type="InterPro" id="IPR051534">
    <property type="entry name" value="CBASS_pafABC_assoc_protein"/>
</dbReference>
<dbReference type="OrthoDB" id="43316at2"/>
<evidence type="ECO:0000313" key="3">
    <source>
        <dbReference type="Proteomes" id="UP000199634"/>
    </source>
</evidence>
<proteinExistence type="predicted"/>
<dbReference type="PROSITE" id="PS52050">
    <property type="entry name" value="WYL"/>
    <property type="match status" value="1"/>
</dbReference>
<dbReference type="GO" id="GO:0003677">
    <property type="term" value="F:DNA binding"/>
    <property type="evidence" value="ECO:0007669"/>
    <property type="project" value="UniProtKB-KW"/>
</dbReference>
<reference evidence="2 3" key="1">
    <citation type="submission" date="2016-10" db="EMBL/GenBank/DDBJ databases">
        <authorList>
            <person name="de Groot N.N."/>
        </authorList>
    </citation>
    <scope>NUCLEOTIDE SEQUENCE [LARGE SCALE GENOMIC DNA]</scope>
    <source>
        <strain evidence="2 3">CGMCC 1.10825</strain>
    </source>
</reference>
<protein>
    <submittedName>
        <fullName evidence="2">Predicted DNA-binding transcriptional regulator YafY, contains an HTH and WYL domains</fullName>
    </submittedName>
</protein>
<dbReference type="InterPro" id="IPR026881">
    <property type="entry name" value="WYL_dom"/>
</dbReference>
<sequence length="309" mass="35929">MATKHNLISRLTRIVELFQTMGETGLTFNELNSKLKSTFVDENHSISLRTFQRDIKDIQSSLKIKIIFDKKRKKYLLHNESLAEESKNSHLFTMESLKMLNIAQDVSNQDFIFIDKRKGTGLDNYNTIKEAICLKKHLEFNYQKFDQYKADYRKLMPLALKESKNRWYVVGFEIKNGAKINVLKTFALDRINHCEATTEFVLKDVVDVQKHFNDYIGITTKPLEGFSEKTTVKIETSVEYGKYFSTLPIHPSQKTEIENGKTIISLQVIPTMELVSELLAHNHQIKIIEPEKMVQTVKQILSKNVKQYN</sequence>
<dbReference type="Pfam" id="PF13280">
    <property type="entry name" value="WYL"/>
    <property type="match status" value="1"/>
</dbReference>
<gene>
    <name evidence="2" type="ORF">SAMN02927937_01434</name>
</gene>
<keyword evidence="3" id="KW-1185">Reference proteome</keyword>
<keyword evidence="2" id="KW-0238">DNA-binding</keyword>
<evidence type="ECO:0000259" key="1">
    <source>
        <dbReference type="Pfam" id="PF13280"/>
    </source>
</evidence>
<dbReference type="AlphaFoldDB" id="A0A1H6L3D3"/>